<protein>
    <submittedName>
        <fullName evidence="1">Uncharacterized protein</fullName>
    </submittedName>
</protein>
<feature type="non-terminal residue" evidence="1">
    <location>
        <position position="1"/>
    </location>
</feature>
<dbReference type="AlphaFoldDB" id="A0A401QA81"/>
<keyword evidence="2" id="KW-1185">Reference proteome</keyword>
<dbReference type="STRING" id="75743.A0A401QA81"/>
<evidence type="ECO:0000313" key="2">
    <source>
        <dbReference type="Proteomes" id="UP000288216"/>
    </source>
</evidence>
<dbReference type="Proteomes" id="UP000288216">
    <property type="component" value="Unassembled WGS sequence"/>
</dbReference>
<sequence length="103" mass="11617">YYDLIERCIDPSVVTPLSEDSLQRVYAYVPTANYTQLKDLCQRLSQEIEDMYTGAVRKAILDYVLLDPVEQKRLDIELPPQVCGNCDVCVLVILKTGGICESS</sequence>
<evidence type="ECO:0000313" key="1">
    <source>
        <dbReference type="EMBL" id="GCB82285.1"/>
    </source>
</evidence>
<dbReference type="EMBL" id="BFAA01019381">
    <property type="protein sequence ID" value="GCB82285.1"/>
    <property type="molecule type" value="Genomic_DNA"/>
</dbReference>
<name>A0A401QA81_SCYTO</name>
<reference evidence="1 2" key="1">
    <citation type="journal article" date="2018" name="Nat. Ecol. Evol.">
        <title>Shark genomes provide insights into elasmobranch evolution and the origin of vertebrates.</title>
        <authorList>
            <person name="Hara Y"/>
            <person name="Yamaguchi K"/>
            <person name="Onimaru K"/>
            <person name="Kadota M"/>
            <person name="Koyanagi M"/>
            <person name="Keeley SD"/>
            <person name="Tatsumi K"/>
            <person name="Tanaka K"/>
            <person name="Motone F"/>
            <person name="Kageyama Y"/>
            <person name="Nozu R"/>
            <person name="Adachi N"/>
            <person name="Nishimura O"/>
            <person name="Nakagawa R"/>
            <person name="Tanegashima C"/>
            <person name="Kiyatake I"/>
            <person name="Matsumoto R"/>
            <person name="Murakumo K"/>
            <person name="Nishida K"/>
            <person name="Terakita A"/>
            <person name="Kuratani S"/>
            <person name="Sato K"/>
            <person name="Hyodo S Kuraku.S."/>
        </authorList>
    </citation>
    <scope>NUCLEOTIDE SEQUENCE [LARGE SCALE GENOMIC DNA]</scope>
</reference>
<proteinExistence type="predicted"/>
<accession>A0A401QA81</accession>
<comment type="caution">
    <text evidence="1">The sequence shown here is derived from an EMBL/GenBank/DDBJ whole genome shotgun (WGS) entry which is preliminary data.</text>
</comment>
<gene>
    <name evidence="1" type="ORF">scyTo_0021575</name>
</gene>
<organism evidence="1 2">
    <name type="scientific">Scyliorhinus torazame</name>
    <name type="common">Cloudy catshark</name>
    <name type="synonym">Catulus torazame</name>
    <dbReference type="NCBI Taxonomy" id="75743"/>
    <lineage>
        <taxon>Eukaryota</taxon>
        <taxon>Metazoa</taxon>
        <taxon>Chordata</taxon>
        <taxon>Craniata</taxon>
        <taxon>Vertebrata</taxon>
        <taxon>Chondrichthyes</taxon>
        <taxon>Elasmobranchii</taxon>
        <taxon>Galeomorphii</taxon>
        <taxon>Galeoidea</taxon>
        <taxon>Carcharhiniformes</taxon>
        <taxon>Scyliorhinidae</taxon>
        <taxon>Scyliorhinus</taxon>
    </lineage>
</organism>
<dbReference type="OrthoDB" id="424310at2759"/>